<gene>
    <name evidence="9" type="ORF">BC777_0472</name>
</gene>
<keyword evidence="6" id="KW-0472">Membrane</keyword>
<proteinExistence type="inferred from homology"/>
<keyword evidence="4" id="KW-0812">Transmembrane</keyword>
<evidence type="ECO:0000256" key="6">
    <source>
        <dbReference type="ARBA" id="ARBA00023136"/>
    </source>
</evidence>
<evidence type="ECO:0000256" key="8">
    <source>
        <dbReference type="SAM" id="SignalP"/>
    </source>
</evidence>
<keyword evidence="10" id="KW-1185">Reference proteome</keyword>
<sequence length="412" mass="43868">MKTLTWRVPALTSGIGALLSAAILPTDLAATNGYNSNGYDSQSKGMSGAGVAVETGVMGLAQNPAFGNEVGNEATACLSFFSPDRGFTFGGTEFESENDLFLIPCLGANFQISPDTTFGVLIYGNGGLNTEYEANPFGGSSPYGVNLEQLFISPSLAYQMNSEWALGIAPVLAFQRFSATGLEPFAGLSTDPTKLTNNGDDFSNGFGINVGALWKPDANWKIGASYRSRINMSAFDEYAGLFAEQGDFDIPPVATIGAAVTLPNAPSVTLTAEYQRIFYGDIPAIANSGALFATALGADDGPGFGWKDMDVVRLGAVVEADEKWTWRSGVSYSTSFIDDDEVLFNTLAPATPQWHASVGADYMFNDRWSVTSSYTRAFEGTVSGANLTPGFDAPVELRMDQHDFTVGVVYNW</sequence>
<dbReference type="PANTHER" id="PTHR35093:SF8">
    <property type="entry name" value="OUTER MEMBRANE PROTEIN NMB0088-RELATED"/>
    <property type="match status" value="1"/>
</dbReference>
<accession>A0A2M8WL45</accession>
<evidence type="ECO:0000256" key="2">
    <source>
        <dbReference type="ARBA" id="ARBA00008163"/>
    </source>
</evidence>
<dbReference type="GO" id="GO:0015483">
    <property type="term" value="F:long-chain fatty acid transporting porin activity"/>
    <property type="evidence" value="ECO:0007669"/>
    <property type="project" value="TreeGrafter"/>
</dbReference>
<feature type="signal peptide" evidence="8">
    <location>
        <begin position="1"/>
        <end position="29"/>
    </location>
</feature>
<reference evidence="9 10" key="1">
    <citation type="submission" date="2017-11" db="EMBL/GenBank/DDBJ databases">
        <title>Genomic Encyclopedia of Archaeal and Bacterial Type Strains, Phase II (KMG-II): From Individual Species to Whole Genera.</title>
        <authorList>
            <person name="Goeker M."/>
        </authorList>
    </citation>
    <scope>NUCLEOTIDE SEQUENCE [LARGE SCALE GENOMIC DNA]</scope>
    <source>
        <strain evidence="9 10">DSM 29128</strain>
    </source>
</reference>
<dbReference type="InterPro" id="IPR005017">
    <property type="entry name" value="OMPP1/FadL/TodX"/>
</dbReference>
<evidence type="ECO:0000256" key="7">
    <source>
        <dbReference type="ARBA" id="ARBA00023237"/>
    </source>
</evidence>
<keyword evidence="7" id="KW-0998">Cell outer membrane</keyword>
<feature type="chain" id="PRO_5014617945" evidence="8">
    <location>
        <begin position="30"/>
        <end position="412"/>
    </location>
</feature>
<evidence type="ECO:0000256" key="4">
    <source>
        <dbReference type="ARBA" id="ARBA00022692"/>
    </source>
</evidence>
<dbReference type="GO" id="GO:0009279">
    <property type="term" value="C:cell outer membrane"/>
    <property type="evidence" value="ECO:0007669"/>
    <property type="project" value="UniProtKB-SubCell"/>
</dbReference>
<evidence type="ECO:0000313" key="9">
    <source>
        <dbReference type="EMBL" id="PJI91640.1"/>
    </source>
</evidence>
<dbReference type="RefSeq" id="WP_100366546.1">
    <property type="nucleotide sequence ID" value="NZ_PGTY01000001.1"/>
</dbReference>
<dbReference type="OrthoDB" id="9922at2"/>
<evidence type="ECO:0000256" key="5">
    <source>
        <dbReference type="ARBA" id="ARBA00022729"/>
    </source>
</evidence>
<keyword evidence="5 8" id="KW-0732">Signal</keyword>
<dbReference type="EMBL" id="PGTY01000001">
    <property type="protein sequence ID" value="PJI91640.1"/>
    <property type="molecule type" value="Genomic_DNA"/>
</dbReference>
<dbReference type="Gene3D" id="2.40.160.60">
    <property type="entry name" value="Outer membrane protein transport protein (OMPP1/FadL/TodX)"/>
    <property type="match status" value="1"/>
</dbReference>
<dbReference type="Proteomes" id="UP000228531">
    <property type="component" value="Unassembled WGS sequence"/>
</dbReference>
<evidence type="ECO:0000256" key="1">
    <source>
        <dbReference type="ARBA" id="ARBA00004571"/>
    </source>
</evidence>
<dbReference type="Pfam" id="PF03349">
    <property type="entry name" value="Toluene_X"/>
    <property type="match status" value="1"/>
</dbReference>
<protein>
    <submittedName>
        <fullName evidence="9">Long-chain fatty acid transport protein</fullName>
    </submittedName>
</protein>
<dbReference type="PANTHER" id="PTHR35093">
    <property type="entry name" value="OUTER MEMBRANE PROTEIN NMB0088-RELATED"/>
    <property type="match status" value="1"/>
</dbReference>
<keyword evidence="3" id="KW-1134">Transmembrane beta strand</keyword>
<comment type="caution">
    <text evidence="9">The sequence shown here is derived from an EMBL/GenBank/DDBJ whole genome shotgun (WGS) entry which is preliminary data.</text>
</comment>
<comment type="similarity">
    <text evidence="2">Belongs to the OmpP1/FadL family.</text>
</comment>
<evidence type="ECO:0000313" key="10">
    <source>
        <dbReference type="Proteomes" id="UP000228531"/>
    </source>
</evidence>
<dbReference type="AlphaFoldDB" id="A0A2M8WL45"/>
<dbReference type="SUPFAM" id="SSF56935">
    <property type="entry name" value="Porins"/>
    <property type="match status" value="1"/>
</dbReference>
<name>A0A2M8WL45_9RHOB</name>
<organism evidence="9 10">
    <name type="scientific">Yoonia maricola</name>
    <dbReference type="NCBI Taxonomy" id="420999"/>
    <lineage>
        <taxon>Bacteria</taxon>
        <taxon>Pseudomonadati</taxon>
        <taxon>Pseudomonadota</taxon>
        <taxon>Alphaproteobacteria</taxon>
        <taxon>Rhodobacterales</taxon>
        <taxon>Paracoccaceae</taxon>
        <taxon>Yoonia</taxon>
    </lineage>
</organism>
<evidence type="ECO:0000256" key="3">
    <source>
        <dbReference type="ARBA" id="ARBA00022452"/>
    </source>
</evidence>
<comment type="subcellular location">
    <subcellularLocation>
        <location evidence="1">Cell outer membrane</location>
        <topology evidence="1">Multi-pass membrane protein</topology>
    </subcellularLocation>
</comment>